<dbReference type="SUPFAM" id="SSF49785">
    <property type="entry name" value="Galactose-binding domain-like"/>
    <property type="match status" value="1"/>
</dbReference>
<dbReference type="InterPro" id="IPR008979">
    <property type="entry name" value="Galactose-bd-like_sf"/>
</dbReference>
<organism evidence="1 2">
    <name type="scientific">Paenibacillus amylolyticus</name>
    <dbReference type="NCBI Taxonomy" id="1451"/>
    <lineage>
        <taxon>Bacteria</taxon>
        <taxon>Bacillati</taxon>
        <taxon>Bacillota</taxon>
        <taxon>Bacilli</taxon>
        <taxon>Bacillales</taxon>
        <taxon>Paenibacillaceae</taxon>
        <taxon>Paenibacillus</taxon>
    </lineage>
</organism>
<gene>
    <name evidence="1" type="ORF">V6668_09515</name>
</gene>
<evidence type="ECO:0000313" key="1">
    <source>
        <dbReference type="EMBL" id="WWP22393.1"/>
    </source>
</evidence>
<dbReference type="SUPFAM" id="SSF63825">
    <property type="entry name" value="YWTD domain"/>
    <property type="match status" value="1"/>
</dbReference>
<proteinExistence type="predicted"/>
<accession>A0ABD8AY39</accession>
<evidence type="ECO:0008006" key="3">
    <source>
        <dbReference type="Google" id="ProtNLM"/>
    </source>
</evidence>
<sequence>MTEIVALGDAIDAVSSTGFIPWGITVIGNEIFVSQYNVTTYRIRVFDADAYTVKREFNVSGVTANQYGSIGTDGTNLMVSNSSECIVTIDKETGAVIKIGTISYGFSLTATFDVDLERDLIVFQTYSGGMVYITRYSTGVVLNTYRMPITTSGSGAIIYRKKGISKAHIVVSQYFNNMIFVSSDISKSTENLTFTQIYTYNTARLTGLGARDNQLFVGVYSPGSKIFRLDISKLTANQFLISAEDKYYSVRSESYSQDTVIPAMTSNVTPLGKAFSSSEYSTDRGAWRSFDKTQTTYASRDGAGMTGHLGYEFNIAITIGKYSVQSATGDSSTLQALSKDWTFEGSDDGVNWNVLDTQTNQAWTTAYTDKEYYIDKSKIGKHKMYRLNWSATNGWRYAIVGELKMYQYTSSLVREFPHASDVNFIKYGMNKNDAIDLNSSISHIQNVVEDVQSLGSGKLFRQPIDRSKHQANKIILG</sequence>
<dbReference type="EMBL" id="CP145892">
    <property type="protein sequence ID" value="WWP22393.1"/>
    <property type="molecule type" value="Genomic_DNA"/>
</dbReference>
<dbReference type="RefSeq" id="WP_338708255.1">
    <property type="nucleotide sequence ID" value="NZ_CP145892.1"/>
</dbReference>
<evidence type="ECO:0000313" key="2">
    <source>
        <dbReference type="Proteomes" id="UP001364764"/>
    </source>
</evidence>
<name>A0ABD8AY39_PAEAM</name>
<dbReference type="Gene3D" id="2.60.120.260">
    <property type="entry name" value="Galactose-binding domain-like"/>
    <property type="match status" value="1"/>
</dbReference>
<dbReference type="GeneID" id="93475702"/>
<dbReference type="Proteomes" id="UP001364764">
    <property type="component" value="Chromosome"/>
</dbReference>
<dbReference type="AlphaFoldDB" id="A0ABD8AY39"/>
<protein>
    <recommendedName>
        <fullName evidence="3">F5/8 type C domain-containing protein</fullName>
    </recommendedName>
</protein>
<reference evidence="1 2" key="1">
    <citation type="submission" date="2024-02" db="EMBL/GenBank/DDBJ databases">
        <title>Complete sequences of two Paenibacillus sp. strains and one Lysinibacillus strain isolated from the environment on STAA medium highlight biotechnological potential.</title>
        <authorList>
            <person name="Attere S.A."/>
            <person name="Piche L.C."/>
            <person name="Intertaglia L."/>
            <person name="Lami R."/>
            <person name="Charette S.J."/>
            <person name="Vincent A.T."/>
        </authorList>
    </citation>
    <scope>NUCLEOTIDE SEQUENCE [LARGE SCALE GENOMIC DNA]</scope>
    <source>
        <strain evidence="1 2">Y5S-7</strain>
    </source>
</reference>